<evidence type="ECO:0000313" key="2">
    <source>
        <dbReference type="EMBL" id="SAL84957.1"/>
    </source>
</evidence>
<dbReference type="AlphaFoldDB" id="A0A158KV37"/>
<sequence>MHKSQDLLQWKLGLGLCLEAASAILVLATARVC</sequence>
<reference evidence="2" key="1">
    <citation type="submission" date="2016-01" db="EMBL/GenBank/DDBJ databases">
        <authorList>
            <person name="Peeters C."/>
        </authorList>
    </citation>
    <scope>NUCLEOTIDE SEQUENCE [LARGE SCALE GENOMIC DNA]</scope>
    <source>
        <strain evidence="2">LMG 22937</strain>
    </source>
</reference>
<evidence type="ECO:0000313" key="3">
    <source>
        <dbReference type="Proteomes" id="UP000054925"/>
    </source>
</evidence>
<dbReference type="EMBL" id="FCOL02000145">
    <property type="protein sequence ID" value="SAL84957.1"/>
    <property type="molecule type" value="Genomic_DNA"/>
</dbReference>
<keyword evidence="3" id="KW-1185">Reference proteome</keyword>
<proteinExistence type="predicted"/>
<dbReference type="Proteomes" id="UP000054925">
    <property type="component" value="Unassembled WGS sequence"/>
</dbReference>
<gene>
    <name evidence="2" type="ORF">AWB67_06812</name>
</gene>
<comment type="caution">
    <text evidence="2">The sequence shown here is derived from an EMBL/GenBank/DDBJ whole genome shotgun (WGS) entry which is preliminary data.</text>
</comment>
<evidence type="ECO:0000256" key="1">
    <source>
        <dbReference type="SAM" id="Phobius"/>
    </source>
</evidence>
<keyword evidence="1" id="KW-0472">Membrane</keyword>
<protein>
    <submittedName>
        <fullName evidence="2">Uncharacterized protein</fullName>
    </submittedName>
</protein>
<name>A0A158KV37_9BURK</name>
<keyword evidence="1" id="KW-1133">Transmembrane helix</keyword>
<keyword evidence="1" id="KW-0812">Transmembrane</keyword>
<organism evidence="2 3">
    <name type="scientific">Caballeronia terrestris</name>
    <dbReference type="NCBI Taxonomy" id="1226301"/>
    <lineage>
        <taxon>Bacteria</taxon>
        <taxon>Pseudomonadati</taxon>
        <taxon>Pseudomonadota</taxon>
        <taxon>Betaproteobacteria</taxon>
        <taxon>Burkholderiales</taxon>
        <taxon>Burkholderiaceae</taxon>
        <taxon>Caballeronia</taxon>
    </lineage>
</organism>
<feature type="transmembrane region" description="Helical" evidence="1">
    <location>
        <begin position="12"/>
        <end position="30"/>
    </location>
</feature>
<accession>A0A158KV37</accession>